<feature type="transmembrane region" description="Helical" evidence="2">
    <location>
        <begin position="232"/>
        <end position="252"/>
    </location>
</feature>
<dbReference type="OrthoDB" id="199433at2759"/>
<evidence type="ECO:0000313" key="3">
    <source>
        <dbReference type="EMBL" id="OAO14718.1"/>
    </source>
</evidence>
<feature type="transmembrane region" description="Helical" evidence="2">
    <location>
        <begin position="351"/>
        <end position="371"/>
    </location>
</feature>
<sequence length="483" mass="55774">MAHRRIYALDYGRGGICNWVHPVELDYLNRIPKWVIVCLSPIALLCMMGLFFTFITTMACTMSIVNIEKHGRGAVVSYLFYRLVFGVVLKTVELVLKTWWEEFGVFDKMKIEVPVTELTTFSHTLDSIAFCGFLVPLTVHVFRILPYFRENWKRQVAGMTTLATILLMSYSYIAIFTCWIGDWALKYHFNLLMTVMYKIGTGSFMISQAFPFGIIGGCISLIMLNQSSWKTLWTYTGIVAGIAVVTAVYFLIVTPDPFKEVLNERKPCFLRFLELGVETFITTWLSSYSDNPDYPVIKRYRYNRATTFLRRLGCVSLTCFIFEEWVSKELRKVFFIFFGEPYDLESAKSLWNFWVVGLFMIVNFVIDLLLVRAWGKANFVFSCERLIGAIMSWLFGRTEKVDWKANNDKIIYGPLRANEEEIMTKGTEKDREELKKIVGDKRFEKLVAEHVEAGVVETPIPHGDQNTQEIEMTPVTETKLDSA</sequence>
<name>A0A196SCI4_BLAHN</name>
<accession>A0A196SCI4</accession>
<feature type="transmembrane region" description="Helical" evidence="2">
    <location>
        <begin position="127"/>
        <end position="148"/>
    </location>
</feature>
<keyword evidence="2" id="KW-0472">Membrane</keyword>
<dbReference type="AlphaFoldDB" id="A0A196SCI4"/>
<organism evidence="3 4">
    <name type="scientific">Blastocystis sp. subtype 1 (strain ATCC 50177 / NandII)</name>
    <dbReference type="NCBI Taxonomy" id="478820"/>
    <lineage>
        <taxon>Eukaryota</taxon>
        <taxon>Sar</taxon>
        <taxon>Stramenopiles</taxon>
        <taxon>Bigyra</taxon>
        <taxon>Opalozoa</taxon>
        <taxon>Opalinata</taxon>
        <taxon>Blastocystidae</taxon>
        <taxon>Blastocystis</taxon>
    </lineage>
</organism>
<feature type="transmembrane region" description="Helical" evidence="2">
    <location>
        <begin position="160"/>
        <end position="185"/>
    </location>
</feature>
<feature type="region of interest" description="Disordered" evidence="1">
    <location>
        <begin position="457"/>
        <end position="483"/>
    </location>
</feature>
<gene>
    <name evidence="3" type="ORF">AV274_3629</name>
</gene>
<feature type="transmembrane region" description="Helical" evidence="2">
    <location>
        <begin position="205"/>
        <end position="225"/>
    </location>
</feature>
<proteinExistence type="predicted"/>
<dbReference type="EMBL" id="LXWW01000219">
    <property type="protein sequence ID" value="OAO14718.1"/>
    <property type="molecule type" value="Genomic_DNA"/>
</dbReference>
<feature type="transmembrane region" description="Helical" evidence="2">
    <location>
        <begin position="34"/>
        <end position="67"/>
    </location>
</feature>
<reference evidence="3 4" key="1">
    <citation type="submission" date="2016-05" db="EMBL/GenBank/DDBJ databases">
        <title>Nuclear genome of Blastocystis sp. subtype 1 NandII.</title>
        <authorList>
            <person name="Gentekaki E."/>
            <person name="Curtis B."/>
            <person name="Stairs C."/>
            <person name="Eme L."/>
            <person name="Herman E."/>
            <person name="Klimes V."/>
            <person name="Arias M.C."/>
            <person name="Elias M."/>
            <person name="Hilliou F."/>
            <person name="Klute M."/>
            <person name="Malik S.-B."/>
            <person name="Pightling A."/>
            <person name="Rachubinski R."/>
            <person name="Salas D."/>
            <person name="Schlacht A."/>
            <person name="Suga H."/>
            <person name="Archibald J."/>
            <person name="Ball S.G."/>
            <person name="Clark G."/>
            <person name="Dacks J."/>
            <person name="Van Der Giezen M."/>
            <person name="Tsaousis A."/>
            <person name="Roger A."/>
        </authorList>
    </citation>
    <scope>NUCLEOTIDE SEQUENCE [LARGE SCALE GENOMIC DNA]</scope>
    <source>
        <strain evidence="4">ATCC 50177 / NandII</strain>
    </source>
</reference>
<evidence type="ECO:0000256" key="1">
    <source>
        <dbReference type="SAM" id="MobiDB-lite"/>
    </source>
</evidence>
<evidence type="ECO:0000256" key="2">
    <source>
        <dbReference type="SAM" id="Phobius"/>
    </source>
</evidence>
<feature type="transmembrane region" description="Helical" evidence="2">
    <location>
        <begin position="79"/>
        <end position="100"/>
    </location>
</feature>
<dbReference type="Proteomes" id="UP000078348">
    <property type="component" value="Unassembled WGS sequence"/>
</dbReference>
<keyword evidence="4" id="KW-1185">Reference proteome</keyword>
<protein>
    <submittedName>
        <fullName evidence="3">Uncharacterized protein</fullName>
    </submittedName>
</protein>
<comment type="caution">
    <text evidence="3">The sequence shown here is derived from an EMBL/GenBank/DDBJ whole genome shotgun (WGS) entry which is preliminary data.</text>
</comment>
<evidence type="ECO:0000313" key="4">
    <source>
        <dbReference type="Proteomes" id="UP000078348"/>
    </source>
</evidence>
<keyword evidence="2" id="KW-0812">Transmembrane</keyword>
<keyword evidence="2" id="KW-1133">Transmembrane helix</keyword>